<dbReference type="AlphaFoldDB" id="A0A2J6T887"/>
<dbReference type="InterPro" id="IPR012340">
    <property type="entry name" value="NA-bd_OB-fold"/>
</dbReference>
<organism evidence="4 5">
    <name type="scientific">Hyaloscypha bicolor E</name>
    <dbReference type="NCBI Taxonomy" id="1095630"/>
    <lineage>
        <taxon>Eukaryota</taxon>
        <taxon>Fungi</taxon>
        <taxon>Dikarya</taxon>
        <taxon>Ascomycota</taxon>
        <taxon>Pezizomycotina</taxon>
        <taxon>Leotiomycetes</taxon>
        <taxon>Helotiales</taxon>
        <taxon>Hyaloscyphaceae</taxon>
        <taxon>Hyaloscypha</taxon>
        <taxon>Hyaloscypha bicolor</taxon>
    </lineage>
</organism>
<evidence type="ECO:0000256" key="1">
    <source>
        <dbReference type="ARBA" id="ARBA00004123"/>
    </source>
</evidence>
<keyword evidence="3" id="KW-0539">Nucleus</keyword>
<dbReference type="OrthoDB" id="188186at2759"/>
<dbReference type="InterPro" id="IPR013970">
    <property type="entry name" value="Rfa2"/>
</dbReference>
<dbReference type="GO" id="GO:0005662">
    <property type="term" value="C:DNA replication factor A complex"/>
    <property type="evidence" value="ECO:0007669"/>
    <property type="project" value="TreeGrafter"/>
</dbReference>
<reference evidence="4 5" key="1">
    <citation type="submission" date="2016-04" db="EMBL/GenBank/DDBJ databases">
        <title>A degradative enzymes factory behind the ericoid mycorrhizal symbiosis.</title>
        <authorList>
            <consortium name="DOE Joint Genome Institute"/>
            <person name="Martino E."/>
            <person name="Morin E."/>
            <person name="Grelet G."/>
            <person name="Kuo A."/>
            <person name="Kohler A."/>
            <person name="Daghino S."/>
            <person name="Barry K."/>
            <person name="Choi C."/>
            <person name="Cichocki N."/>
            <person name="Clum A."/>
            <person name="Copeland A."/>
            <person name="Hainaut M."/>
            <person name="Haridas S."/>
            <person name="Labutti K."/>
            <person name="Lindquist E."/>
            <person name="Lipzen A."/>
            <person name="Khouja H.-R."/>
            <person name="Murat C."/>
            <person name="Ohm R."/>
            <person name="Olson A."/>
            <person name="Spatafora J."/>
            <person name="Veneault-Fourrey C."/>
            <person name="Henrissat B."/>
            <person name="Grigoriev I."/>
            <person name="Martin F."/>
            <person name="Perotto S."/>
        </authorList>
    </citation>
    <scope>NUCLEOTIDE SEQUENCE [LARGE SCALE GENOMIC DNA]</scope>
    <source>
        <strain evidence="4 5">E</strain>
    </source>
</reference>
<gene>
    <name evidence="4" type="ORF">K444DRAFT_531438</name>
</gene>
<dbReference type="GO" id="GO:0000724">
    <property type="term" value="P:double-strand break repair via homologous recombination"/>
    <property type="evidence" value="ECO:0007669"/>
    <property type="project" value="TreeGrafter"/>
</dbReference>
<dbReference type="RefSeq" id="XP_024736138.1">
    <property type="nucleotide sequence ID" value="XM_024874982.1"/>
</dbReference>
<dbReference type="CDD" id="cd04479">
    <property type="entry name" value="RPA3"/>
    <property type="match status" value="1"/>
</dbReference>
<comment type="subcellular location">
    <subcellularLocation>
        <location evidence="1">Nucleus</location>
    </subcellularLocation>
</comment>
<dbReference type="GO" id="GO:0035861">
    <property type="term" value="C:site of double-strand break"/>
    <property type="evidence" value="ECO:0007669"/>
    <property type="project" value="TreeGrafter"/>
</dbReference>
<dbReference type="EMBL" id="KZ613817">
    <property type="protein sequence ID" value="PMD59234.1"/>
    <property type="molecule type" value="Genomic_DNA"/>
</dbReference>
<dbReference type="GO" id="GO:0006260">
    <property type="term" value="P:DNA replication"/>
    <property type="evidence" value="ECO:0007669"/>
    <property type="project" value="InterPro"/>
</dbReference>
<dbReference type="InParanoid" id="A0A2J6T887"/>
<dbReference type="Pfam" id="PF08661">
    <property type="entry name" value="Rep_fac-A_3"/>
    <property type="match status" value="1"/>
</dbReference>
<dbReference type="GO" id="GO:0006298">
    <property type="term" value="P:mismatch repair"/>
    <property type="evidence" value="ECO:0007669"/>
    <property type="project" value="TreeGrafter"/>
</dbReference>
<accession>A0A2J6T887</accession>
<protein>
    <submittedName>
        <fullName evidence="4">Replication factor A protein 3</fullName>
    </submittedName>
</protein>
<proteinExistence type="inferred from homology"/>
<sequence>MADPLSTPRLTSPHLEHFTSRTIRLVGRVTQLRGDNATLDSDGAVTAHLNRDSHLTVGNWVEVVGKVNGDLSVRVLVSRDLGRDVDFEAVKAVVDATHRYKEIFYSEQ</sequence>
<dbReference type="GeneID" id="36583062"/>
<dbReference type="PANTHER" id="PTHR15114">
    <property type="entry name" value="REPLICATION PROTEIN A3"/>
    <property type="match status" value="1"/>
</dbReference>
<dbReference type="Proteomes" id="UP000235371">
    <property type="component" value="Unassembled WGS sequence"/>
</dbReference>
<dbReference type="GO" id="GO:0006289">
    <property type="term" value="P:nucleotide-excision repair"/>
    <property type="evidence" value="ECO:0007669"/>
    <property type="project" value="TreeGrafter"/>
</dbReference>
<dbReference type="STRING" id="1095630.A0A2J6T887"/>
<dbReference type="GO" id="GO:0006284">
    <property type="term" value="P:base-excision repair"/>
    <property type="evidence" value="ECO:0007669"/>
    <property type="project" value="TreeGrafter"/>
</dbReference>
<dbReference type="FunFam" id="2.40.50.140:FF:000271">
    <property type="entry name" value="Similar to ssDNA binding protein Ssb3"/>
    <property type="match status" value="1"/>
</dbReference>
<dbReference type="Gene3D" id="2.40.50.140">
    <property type="entry name" value="Nucleic acid-binding proteins"/>
    <property type="match status" value="1"/>
</dbReference>
<evidence type="ECO:0000256" key="2">
    <source>
        <dbReference type="ARBA" id="ARBA00009761"/>
    </source>
</evidence>
<dbReference type="GO" id="GO:0003684">
    <property type="term" value="F:damaged DNA binding"/>
    <property type="evidence" value="ECO:0007669"/>
    <property type="project" value="TreeGrafter"/>
</dbReference>
<dbReference type="SUPFAM" id="SSF50249">
    <property type="entry name" value="Nucleic acid-binding proteins"/>
    <property type="match status" value="1"/>
</dbReference>
<keyword evidence="5" id="KW-1185">Reference proteome</keyword>
<name>A0A2J6T887_9HELO</name>
<dbReference type="PANTHER" id="PTHR15114:SF1">
    <property type="entry name" value="REPLICATION PROTEIN A 14 KDA SUBUNIT"/>
    <property type="match status" value="1"/>
</dbReference>
<dbReference type="GO" id="GO:0003697">
    <property type="term" value="F:single-stranded DNA binding"/>
    <property type="evidence" value="ECO:0007669"/>
    <property type="project" value="TreeGrafter"/>
</dbReference>
<evidence type="ECO:0000256" key="3">
    <source>
        <dbReference type="ARBA" id="ARBA00023242"/>
    </source>
</evidence>
<comment type="similarity">
    <text evidence="2">Belongs to the replication factor A protein 3 family.</text>
</comment>
<evidence type="ECO:0000313" key="4">
    <source>
        <dbReference type="EMBL" id="PMD59234.1"/>
    </source>
</evidence>
<evidence type="ECO:0000313" key="5">
    <source>
        <dbReference type="Proteomes" id="UP000235371"/>
    </source>
</evidence>